<evidence type="ECO:0000313" key="1">
    <source>
        <dbReference type="EMBL" id="PIO60616.1"/>
    </source>
</evidence>
<name>A0A2G9TRI5_TELCI</name>
<gene>
    <name evidence="1" type="ORF">TELCIR_17884</name>
</gene>
<reference evidence="1 2" key="1">
    <citation type="submission" date="2015-09" db="EMBL/GenBank/DDBJ databases">
        <title>Draft genome of the parasitic nematode Teladorsagia circumcincta isolate WARC Sus (inbred).</title>
        <authorList>
            <person name="Mitreva M."/>
        </authorList>
    </citation>
    <scope>NUCLEOTIDE SEQUENCE [LARGE SCALE GENOMIC DNA]</scope>
    <source>
        <strain evidence="1 2">S</strain>
    </source>
</reference>
<protein>
    <submittedName>
        <fullName evidence="1">Uncharacterized protein</fullName>
    </submittedName>
</protein>
<evidence type="ECO:0000313" key="2">
    <source>
        <dbReference type="Proteomes" id="UP000230423"/>
    </source>
</evidence>
<proteinExistence type="predicted"/>
<dbReference type="AlphaFoldDB" id="A0A2G9TRI5"/>
<dbReference type="Proteomes" id="UP000230423">
    <property type="component" value="Unassembled WGS sequence"/>
</dbReference>
<accession>A0A2G9TRI5</accession>
<keyword evidence="2" id="KW-1185">Reference proteome</keyword>
<dbReference type="EMBL" id="KZ355097">
    <property type="protein sequence ID" value="PIO60616.1"/>
    <property type="molecule type" value="Genomic_DNA"/>
</dbReference>
<organism evidence="1 2">
    <name type="scientific">Teladorsagia circumcincta</name>
    <name type="common">Brown stomach worm</name>
    <name type="synonym">Ostertagia circumcincta</name>
    <dbReference type="NCBI Taxonomy" id="45464"/>
    <lineage>
        <taxon>Eukaryota</taxon>
        <taxon>Metazoa</taxon>
        <taxon>Ecdysozoa</taxon>
        <taxon>Nematoda</taxon>
        <taxon>Chromadorea</taxon>
        <taxon>Rhabditida</taxon>
        <taxon>Rhabditina</taxon>
        <taxon>Rhabditomorpha</taxon>
        <taxon>Strongyloidea</taxon>
        <taxon>Trichostrongylidae</taxon>
        <taxon>Teladorsagia</taxon>
    </lineage>
</organism>
<sequence>MPTAVCIDDIERSTAHKYTFLSETSKRTDGVPFSEELSNDELEIYEGAKLCPTQQEISYRRRLDGVLTSMFDKVEKLKKGSGETVKGDRRRYRSISQVIAHINRGVHPQKNDLTSTCPRVCIITAAL</sequence>